<dbReference type="RefSeq" id="WP_160836285.1">
    <property type="nucleotide sequence ID" value="NZ_WMET01000001.1"/>
</dbReference>
<dbReference type="AlphaFoldDB" id="A0A845DR37"/>
<feature type="signal peptide" evidence="1">
    <location>
        <begin position="1"/>
        <end position="29"/>
    </location>
</feature>
<accession>A0A845DR37</accession>
<feature type="chain" id="PRO_5032296012" evidence="1">
    <location>
        <begin position="30"/>
        <end position="230"/>
    </location>
</feature>
<proteinExistence type="predicted"/>
<gene>
    <name evidence="2" type="ORF">GLW04_08685</name>
</gene>
<dbReference type="Proteomes" id="UP000460949">
    <property type="component" value="Unassembled WGS sequence"/>
</dbReference>
<reference evidence="2 3" key="1">
    <citation type="submission" date="2019-11" db="EMBL/GenBank/DDBJ databases">
        <title>Genome sequences of 17 halophilic strains isolated from different environments.</title>
        <authorList>
            <person name="Furrow R.E."/>
        </authorList>
    </citation>
    <scope>NUCLEOTIDE SEQUENCE [LARGE SCALE GENOMIC DNA]</scope>
    <source>
        <strain evidence="2 3">22511_23_Filter</strain>
    </source>
</reference>
<evidence type="ECO:0000313" key="3">
    <source>
        <dbReference type="Proteomes" id="UP000460949"/>
    </source>
</evidence>
<sequence>MNSIKKHFMGITFLLLGLTLLVNPQVTNASGLSGAEPEINFTPEVVNTYEDEDGNIVNEYSKLPDKFVTDENGNIIAEGEDADPNNVESNSNNNSGSIGSLSCGYQYYYDVVGRTNMEYHAFIDYHPGFSEARYNIKEYNFTLSSLSYSIGISGYGGSAEVSLNTPGYGYTIDGAELKWTRPAVYGTVVKETVKRTRTGGCSGGEEVTYQTRYVVDDSYIGVREWSYNPN</sequence>
<comment type="caution">
    <text evidence="2">The sequence shown here is derived from an EMBL/GenBank/DDBJ whole genome shotgun (WGS) entry which is preliminary data.</text>
</comment>
<dbReference type="EMBL" id="WMET01000001">
    <property type="protein sequence ID" value="MYL19960.1"/>
    <property type="molecule type" value="Genomic_DNA"/>
</dbReference>
<evidence type="ECO:0000256" key="1">
    <source>
        <dbReference type="SAM" id="SignalP"/>
    </source>
</evidence>
<protein>
    <submittedName>
        <fullName evidence="2">Uncharacterized protein</fullName>
    </submittedName>
</protein>
<keyword evidence="1" id="KW-0732">Signal</keyword>
<name>A0A845DR37_9BACI</name>
<organism evidence="2 3">
    <name type="scientific">Halobacillus litoralis</name>
    <dbReference type="NCBI Taxonomy" id="45668"/>
    <lineage>
        <taxon>Bacteria</taxon>
        <taxon>Bacillati</taxon>
        <taxon>Bacillota</taxon>
        <taxon>Bacilli</taxon>
        <taxon>Bacillales</taxon>
        <taxon>Bacillaceae</taxon>
        <taxon>Halobacillus</taxon>
    </lineage>
</organism>
<evidence type="ECO:0000313" key="2">
    <source>
        <dbReference type="EMBL" id="MYL19960.1"/>
    </source>
</evidence>